<evidence type="ECO:0000313" key="1">
    <source>
        <dbReference type="EMBL" id="KIK42066.1"/>
    </source>
</evidence>
<keyword evidence="2" id="KW-1185">Reference proteome</keyword>
<sequence length="183" mass="21023">MPPAAHQKKYKTIVPSGFHQLPQPAVIEKCAGPSSWSRIGSQHAAIKFHRKSGGMPFRIDELIELEDKPEVEGGHDHVFSGIGERYIKVLITWPGYSQFPVERRICTENGTLEREKLLKLLAKHIEELVHYIHRKSITVEKGYEKYELAWRPRGLPSIWRDCLITSLVHKSGSNWQVELHVKT</sequence>
<dbReference type="EMBL" id="KN835249">
    <property type="protein sequence ID" value="KIK42066.1"/>
    <property type="molecule type" value="Genomic_DNA"/>
</dbReference>
<evidence type="ECO:0000313" key="2">
    <source>
        <dbReference type="Proteomes" id="UP000054485"/>
    </source>
</evidence>
<dbReference type="AlphaFoldDB" id="A0A0D0AJQ2"/>
<reference evidence="1 2" key="1">
    <citation type="submission" date="2014-04" db="EMBL/GenBank/DDBJ databases">
        <authorList>
            <consortium name="DOE Joint Genome Institute"/>
            <person name="Kuo A."/>
            <person name="Ruytinx J."/>
            <person name="Rineau F."/>
            <person name="Colpaert J."/>
            <person name="Kohler A."/>
            <person name="Nagy L.G."/>
            <person name="Floudas D."/>
            <person name="Copeland A."/>
            <person name="Barry K.W."/>
            <person name="Cichocki N."/>
            <person name="Veneault-Fourrey C."/>
            <person name="LaButti K."/>
            <person name="Lindquist E.A."/>
            <person name="Lipzen A."/>
            <person name="Lundell T."/>
            <person name="Morin E."/>
            <person name="Murat C."/>
            <person name="Sun H."/>
            <person name="Tunlid A."/>
            <person name="Henrissat B."/>
            <person name="Grigoriev I.V."/>
            <person name="Hibbett D.S."/>
            <person name="Martin F."/>
            <person name="Nordberg H.P."/>
            <person name="Cantor M.N."/>
            <person name="Hua S.X."/>
        </authorList>
    </citation>
    <scope>NUCLEOTIDE SEQUENCE [LARGE SCALE GENOMIC DNA]</scope>
    <source>
        <strain evidence="1 2">UH-Slu-Lm8-n1</strain>
    </source>
</reference>
<gene>
    <name evidence="1" type="ORF">CY34DRAFT_164560</name>
</gene>
<reference evidence="2" key="2">
    <citation type="submission" date="2015-01" db="EMBL/GenBank/DDBJ databases">
        <title>Evolutionary Origins and Diversification of the Mycorrhizal Mutualists.</title>
        <authorList>
            <consortium name="DOE Joint Genome Institute"/>
            <consortium name="Mycorrhizal Genomics Consortium"/>
            <person name="Kohler A."/>
            <person name="Kuo A."/>
            <person name="Nagy L.G."/>
            <person name="Floudas D."/>
            <person name="Copeland A."/>
            <person name="Barry K.W."/>
            <person name="Cichocki N."/>
            <person name="Veneault-Fourrey C."/>
            <person name="LaButti K."/>
            <person name="Lindquist E.A."/>
            <person name="Lipzen A."/>
            <person name="Lundell T."/>
            <person name="Morin E."/>
            <person name="Murat C."/>
            <person name="Riley R."/>
            <person name="Ohm R."/>
            <person name="Sun H."/>
            <person name="Tunlid A."/>
            <person name="Henrissat B."/>
            <person name="Grigoriev I.V."/>
            <person name="Hibbett D.S."/>
            <person name="Martin F."/>
        </authorList>
    </citation>
    <scope>NUCLEOTIDE SEQUENCE [LARGE SCALE GENOMIC DNA]</scope>
    <source>
        <strain evidence="2">UH-Slu-Lm8-n1</strain>
    </source>
</reference>
<dbReference type="Proteomes" id="UP000054485">
    <property type="component" value="Unassembled WGS sequence"/>
</dbReference>
<organism evidence="1 2">
    <name type="scientific">Suillus luteus UH-Slu-Lm8-n1</name>
    <dbReference type="NCBI Taxonomy" id="930992"/>
    <lineage>
        <taxon>Eukaryota</taxon>
        <taxon>Fungi</taxon>
        <taxon>Dikarya</taxon>
        <taxon>Basidiomycota</taxon>
        <taxon>Agaricomycotina</taxon>
        <taxon>Agaricomycetes</taxon>
        <taxon>Agaricomycetidae</taxon>
        <taxon>Boletales</taxon>
        <taxon>Suillineae</taxon>
        <taxon>Suillaceae</taxon>
        <taxon>Suillus</taxon>
    </lineage>
</organism>
<dbReference type="HOGENOM" id="CLU_1570214_0_0_1"/>
<name>A0A0D0AJQ2_9AGAM</name>
<dbReference type="InParanoid" id="A0A0D0AJQ2"/>
<accession>A0A0D0AJQ2</accession>
<protein>
    <submittedName>
        <fullName evidence="1">Unplaced genomic scaffold CY34scaffold_118, whole genome shotgun sequence</fullName>
    </submittedName>
</protein>
<proteinExistence type="predicted"/>
<dbReference type="OrthoDB" id="2639744at2759"/>